<organism evidence="2 3">
    <name type="scientific">Seminavis robusta</name>
    <dbReference type="NCBI Taxonomy" id="568900"/>
    <lineage>
        <taxon>Eukaryota</taxon>
        <taxon>Sar</taxon>
        <taxon>Stramenopiles</taxon>
        <taxon>Ochrophyta</taxon>
        <taxon>Bacillariophyta</taxon>
        <taxon>Bacillariophyceae</taxon>
        <taxon>Bacillariophycidae</taxon>
        <taxon>Naviculales</taxon>
        <taxon>Naviculaceae</taxon>
        <taxon>Seminavis</taxon>
    </lineage>
</organism>
<name>A0A9N8EFL7_9STRA</name>
<evidence type="ECO:0000256" key="1">
    <source>
        <dbReference type="SAM" id="MobiDB-lite"/>
    </source>
</evidence>
<protein>
    <submittedName>
        <fullName evidence="2">Uncharacterized protein</fullName>
    </submittedName>
</protein>
<dbReference type="Proteomes" id="UP001153069">
    <property type="component" value="Unassembled WGS sequence"/>
</dbReference>
<comment type="caution">
    <text evidence="2">The sequence shown here is derived from an EMBL/GenBank/DDBJ whole genome shotgun (WGS) entry which is preliminary data.</text>
</comment>
<keyword evidence="3" id="KW-1185">Reference proteome</keyword>
<evidence type="ECO:0000313" key="2">
    <source>
        <dbReference type="EMBL" id="CAB9519510.1"/>
    </source>
</evidence>
<gene>
    <name evidence="2" type="ORF">SEMRO_1022_G232420.1</name>
</gene>
<proteinExistence type="predicted"/>
<dbReference type="EMBL" id="CAICTM010001020">
    <property type="protein sequence ID" value="CAB9519510.1"/>
    <property type="molecule type" value="Genomic_DNA"/>
</dbReference>
<sequence>MNNNNENEFGAAERFVAPALAAGGLPEAYVQVVMAVPMINERALWESIFQFVGTIDQGASSNRFYGGREHDRSMYMSLTVQHNRPFFRPHEIQVNVSSRDQGWTSEEVGLRSHCSAVDLVLGHHERDYPENVEWENARGRTKVVRNIAAGNAWEETERTFDEHSHIVGAMRQHLQSNPQETVGIYTIAHYPGWMCKVRNGALVVKWAPIVEEIWNEVQSRHEQASRRPPTEHPRKRSRVA</sequence>
<accession>A0A9N8EFL7</accession>
<feature type="region of interest" description="Disordered" evidence="1">
    <location>
        <begin position="218"/>
        <end position="240"/>
    </location>
</feature>
<evidence type="ECO:0000313" key="3">
    <source>
        <dbReference type="Proteomes" id="UP001153069"/>
    </source>
</evidence>
<feature type="compositionally biased region" description="Basic and acidic residues" evidence="1">
    <location>
        <begin position="218"/>
        <end position="232"/>
    </location>
</feature>
<reference evidence="2" key="1">
    <citation type="submission" date="2020-06" db="EMBL/GenBank/DDBJ databases">
        <authorList>
            <consortium name="Plant Systems Biology data submission"/>
        </authorList>
    </citation>
    <scope>NUCLEOTIDE SEQUENCE</scope>
    <source>
        <strain evidence="2">D6</strain>
    </source>
</reference>
<dbReference type="AlphaFoldDB" id="A0A9N8EFL7"/>